<keyword evidence="3" id="KW-0460">Magnesium</keyword>
<dbReference type="InterPro" id="IPR008930">
    <property type="entry name" value="Terpenoid_cyclase/PrenylTrfase"/>
</dbReference>
<dbReference type="GO" id="GO:0009507">
    <property type="term" value="C:chloroplast"/>
    <property type="evidence" value="ECO:0007669"/>
    <property type="project" value="TreeGrafter"/>
</dbReference>
<dbReference type="GO" id="GO:0010333">
    <property type="term" value="F:terpene synthase activity"/>
    <property type="evidence" value="ECO:0007669"/>
    <property type="project" value="InterPro"/>
</dbReference>
<evidence type="ECO:0000313" key="6">
    <source>
        <dbReference type="EMBL" id="GJN21388.1"/>
    </source>
</evidence>
<keyword evidence="7" id="KW-1185">Reference proteome</keyword>
<dbReference type="Gene3D" id="1.50.10.160">
    <property type="match status" value="1"/>
</dbReference>
<dbReference type="InterPro" id="IPR036965">
    <property type="entry name" value="Terpene_synth_N_sf"/>
</dbReference>
<dbReference type="SUPFAM" id="SSF48239">
    <property type="entry name" value="Terpenoid cyclases/Protein prenyltransferases"/>
    <property type="match status" value="2"/>
</dbReference>
<evidence type="ECO:0000256" key="3">
    <source>
        <dbReference type="ARBA" id="ARBA00022842"/>
    </source>
</evidence>
<dbReference type="GO" id="GO:0000287">
    <property type="term" value="F:magnesium ion binding"/>
    <property type="evidence" value="ECO:0007669"/>
    <property type="project" value="TreeGrafter"/>
</dbReference>
<dbReference type="FunFam" id="1.50.10.160:FF:000001">
    <property type="entry name" value="Ent-copalyl diphosphate synthase"/>
    <property type="match status" value="1"/>
</dbReference>
<dbReference type="Gene3D" id="1.10.600.10">
    <property type="entry name" value="Farnesyl Diphosphate Synthase"/>
    <property type="match status" value="1"/>
</dbReference>
<dbReference type="EMBL" id="BQKI01000075">
    <property type="protein sequence ID" value="GJN21388.1"/>
    <property type="molecule type" value="Genomic_DNA"/>
</dbReference>
<dbReference type="InterPro" id="IPR050148">
    <property type="entry name" value="Terpene_synthase-like"/>
</dbReference>
<evidence type="ECO:0000256" key="1">
    <source>
        <dbReference type="ARBA" id="ARBA00001946"/>
    </source>
</evidence>
<evidence type="ECO:0000256" key="4">
    <source>
        <dbReference type="ARBA" id="ARBA00023235"/>
    </source>
</evidence>
<comment type="cofactor">
    <cofactor evidence="1">
        <name>Mg(2+)</name>
        <dbReference type="ChEBI" id="CHEBI:18420"/>
    </cofactor>
</comment>
<dbReference type="PANTHER" id="PTHR31739">
    <property type="entry name" value="ENT-COPALYL DIPHOSPHATE SYNTHASE, CHLOROPLASTIC"/>
    <property type="match status" value="1"/>
</dbReference>
<evidence type="ECO:0000256" key="2">
    <source>
        <dbReference type="ARBA" id="ARBA00022723"/>
    </source>
</evidence>
<reference evidence="6" key="1">
    <citation type="journal article" date="2018" name="DNA Res.">
        <title>Multiple hybrid de novo genome assembly of finger millet, an orphan allotetraploid crop.</title>
        <authorList>
            <person name="Hatakeyama M."/>
            <person name="Aluri S."/>
            <person name="Balachadran M.T."/>
            <person name="Sivarajan S.R."/>
            <person name="Patrignani A."/>
            <person name="Gruter S."/>
            <person name="Poveda L."/>
            <person name="Shimizu-Inatsugi R."/>
            <person name="Baeten J."/>
            <person name="Francoijs K.J."/>
            <person name="Nataraja K.N."/>
            <person name="Reddy Y.A.N."/>
            <person name="Phadnis S."/>
            <person name="Ravikumar R.L."/>
            <person name="Schlapbach R."/>
            <person name="Sreeman S.M."/>
            <person name="Shimizu K.K."/>
        </authorList>
    </citation>
    <scope>NUCLEOTIDE SEQUENCE</scope>
</reference>
<name>A0AAV5EDE3_ELECO</name>
<dbReference type="PANTHER" id="PTHR31739:SF4">
    <property type="entry name" value="ENT-COPALYL DIPHOSPHATE SYNTHASE, CHLOROPLASTIC"/>
    <property type="match status" value="1"/>
</dbReference>
<organism evidence="6 7">
    <name type="scientific">Eleusine coracana subsp. coracana</name>
    <dbReference type="NCBI Taxonomy" id="191504"/>
    <lineage>
        <taxon>Eukaryota</taxon>
        <taxon>Viridiplantae</taxon>
        <taxon>Streptophyta</taxon>
        <taxon>Embryophyta</taxon>
        <taxon>Tracheophyta</taxon>
        <taxon>Spermatophyta</taxon>
        <taxon>Magnoliopsida</taxon>
        <taxon>Liliopsida</taxon>
        <taxon>Poales</taxon>
        <taxon>Poaceae</taxon>
        <taxon>PACMAD clade</taxon>
        <taxon>Chloridoideae</taxon>
        <taxon>Cynodonteae</taxon>
        <taxon>Eleusininae</taxon>
        <taxon>Eleusine</taxon>
    </lineage>
</organism>
<evidence type="ECO:0000313" key="7">
    <source>
        <dbReference type="Proteomes" id="UP001054889"/>
    </source>
</evidence>
<gene>
    <name evidence="6" type="primary">gb08858</name>
    <name evidence="6" type="ORF">PR202_gb08858</name>
</gene>
<dbReference type="SFLD" id="SFLDG01014">
    <property type="entry name" value="Terpene_Cyclase_Like_1_N-term"/>
    <property type="match status" value="2"/>
</dbReference>
<dbReference type="GO" id="GO:0016853">
    <property type="term" value="F:isomerase activity"/>
    <property type="evidence" value="ECO:0007669"/>
    <property type="project" value="UniProtKB-KW"/>
</dbReference>
<comment type="caution">
    <text evidence="6">The sequence shown here is derived from an EMBL/GenBank/DDBJ whole genome shotgun (WGS) entry which is preliminary data.</text>
</comment>
<dbReference type="Proteomes" id="UP001054889">
    <property type="component" value="Unassembled WGS sequence"/>
</dbReference>
<dbReference type="InterPro" id="IPR008949">
    <property type="entry name" value="Isoprenoid_synthase_dom_sf"/>
</dbReference>
<accession>A0AAV5EDE3</accession>
<proteinExistence type="predicted"/>
<dbReference type="Pfam" id="PF01397">
    <property type="entry name" value="Terpene_synth"/>
    <property type="match status" value="1"/>
</dbReference>
<dbReference type="FunFam" id="1.50.10.130:FF:000002">
    <property type="entry name" value="Ent-copalyl diphosphate synthase, chloroplastic"/>
    <property type="match status" value="1"/>
</dbReference>
<dbReference type="AlphaFoldDB" id="A0AAV5EDE3"/>
<protein>
    <recommendedName>
        <fullName evidence="5">Terpene synthase N-terminal domain-containing protein</fullName>
    </recommendedName>
</protein>
<dbReference type="Gene3D" id="1.50.10.130">
    <property type="entry name" value="Terpene synthase, N-terminal domain"/>
    <property type="match status" value="1"/>
</dbReference>
<reference evidence="6" key="2">
    <citation type="submission" date="2021-12" db="EMBL/GenBank/DDBJ databases">
        <title>Resequencing data analysis of finger millet.</title>
        <authorList>
            <person name="Hatakeyama M."/>
            <person name="Aluri S."/>
            <person name="Balachadran M.T."/>
            <person name="Sivarajan S.R."/>
            <person name="Poveda L."/>
            <person name="Shimizu-Inatsugi R."/>
            <person name="Schlapbach R."/>
            <person name="Sreeman S.M."/>
            <person name="Shimizu K.K."/>
        </authorList>
    </citation>
    <scope>NUCLEOTIDE SEQUENCE</scope>
</reference>
<keyword evidence="4" id="KW-0413">Isomerase</keyword>
<dbReference type="GO" id="GO:0009686">
    <property type="term" value="P:gibberellin biosynthetic process"/>
    <property type="evidence" value="ECO:0007669"/>
    <property type="project" value="TreeGrafter"/>
</dbReference>
<evidence type="ECO:0000259" key="5">
    <source>
        <dbReference type="Pfam" id="PF01397"/>
    </source>
</evidence>
<sequence>MMRSSTNDELETIIMGETSEDLQWKDEPMDMPEMIKAIITTLRSIGSGQISISAYDTAWIALVKNLGGDDAPQFPRSIEWIAQNQMSDGSWGDDAFFYAHDRMINTLACVVALTSWDIHTDKCEKGLSFIRENMWRLATEDDDWMLAGFEITFPSLLEMAMALDLDIPYDDLGLQEIYAKRDLKLSKIPKDVMHTIPTSLLHSIEGMQGLDWNKMLKLRYSNGSFMSSPAATAYAVIQTGDMKCVEFLDRVVNKFNGGAPVCYPVEIYERLWAIDRHWNKEEGIGYTRDCPIKDLDDTAMVFRLLRQHGYHISPCVFKNYEKHDEFVCYPGQLNQSLITMHNLYRAADQAAFPGDDDVIRRARSYCQAFLEERRASNQLKGDKWLIADGLPGEVEYALDFPWDASLPRVETRMYLEQYGGKDDVWIGKVLYRMHLINNDMYLKLAKVEFNNFQRLCQLEWHGLKRWCKRNNLEMYGVTPKSVLRSYFLAAANIFEQNRSVERLGWARTAVLAKAFSSIILDNDCTDIVQQGLVNNFTFLDDRANQKRGANNNTGLHYALHELINHLSPKNASDGLCKAWKQWMIACTENKSNESFQGNTALLLVRTIEVCSGRHALIKEYLNLPECSYLGRLVFSICCKLATGGLAEDWENINKMEHIHQLVDSEMKELTHFVLQMCNDTEDKMTRHTFLHVAKSYFYMAHCSPEIIDDHISKVIFESII</sequence>
<dbReference type="InterPro" id="IPR001906">
    <property type="entry name" value="Terpene_synth_N"/>
</dbReference>
<keyword evidence="2" id="KW-0479">Metal-binding</keyword>
<dbReference type="SUPFAM" id="SSF48576">
    <property type="entry name" value="Terpenoid synthases"/>
    <property type="match status" value="1"/>
</dbReference>
<feature type="domain" description="Terpene synthase N-terminal" evidence="5">
    <location>
        <begin position="265"/>
        <end position="398"/>
    </location>
</feature>